<keyword evidence="2" id="KW-1185">Reference proteome</keyword>
<evidence type="ECO:0000313" key="1">
    <source>
        <dbReference type="EMBL" id="CAI9300759.1"/>
    </source>
</evidence>
<name>A0AA36ELV3_LACSI</name>
<evidence type="ECO:0000313" key="2">
    <source>
        <dbReference type="Proteomes" id="UP001177003"/>
    </source>
</evidence>
<evidence type="ECO:0008006" key="3">
    <source>
        <dbReference type="Google" id="ProtNLM"/>
    </source>
</evidence>
<sequence>MLDQENISVTNKKESNKRLWEIHRRKNRFRPPETIAVFDTRQLRTVHRWQPFSLPVPCSRALSPPHRVSPSLPVTTTASVQRFRTKMLSSVTQTESPIVLGFGGVGIRSTSLKVQGGGNAGNALTCAARLGLNARLISKVCMQYANT</sequence>
<organism evidence="1 2">
    <name type="scientific">Lactuca saligna</name>
    <name type="common">Willowleaf lettuce</name>
    <dbReference type="NCBI Taxonomy" id="75948"/>
    <lineage>
        <taxon>Eukaryota</taxon>
        <taxon>Viridiplantae</taxon>
        <taxon>Streptophyta</taxon>
        <taxon>Embryophyta</taxon>
        <taxon>Tracheophyta</taxon>
        <taxon>Spermatophyta</taxon>
        <taxon>Magnoliopsida</taxon>
        <taxon>eudicotyledons</taxon>
        <taxon>Gunneridae</taxon>
        <taxon>Pentapetalae</taxon>
        <taxon>asterids</taxon>
        <taxon>campanulids</taxon>
        <taxon>Asterales</taxon>
        <taxon>Asteraceae</taxon>
        <taxon>Cichorioideae</taxon>
        <taxon>Cichorieae</taxon>
        <taxon>Lactucinae</taxon>
        <taxon>Lactuca</taxon>
    </lineage>
</organism>
<dbReference type="InterPro" id="IPR052562">
    <property type="entry name" value="Ketohexokinase-related"/>
</dbReference>
<dbReference type="AlphaFoldDB" id="A0AA36ELV3"/>
<dbReference type="Proteomes" id="UP001177003">
    <property type="component" value="Chromosome 9"/>
</dbReference>
<reference evidence="1" key="1">
    <citation type="submission" date="2023-04" db="EMBL/GenBank/DDBJ databases">
        <authorList>
            <person name="Vijverberg K."/>
            <person name="Xiong W."/>
            <person name="Schranz E."/>
        </authorList>
    </citation>
    <scope>NUCLEOTIDE SEQUENCE</scope>
</reference>
<proteinExistence type="predicted"/>
<dbReference type="PANTHER" id="PTHR42774:SF3">
    <property type="entry name" value="KETOHEXOKINASE"/>
    <property type="match status" value="1"/>
</dbReference>
<accession>A0AA36ELV3</accession>
<protein>
    <recommendedName>
        <fullName evidence="3">Carbohydrate kinase PfkB domain-containing protein</fullName>
    </recommendedName>
</protein>
<dbReference type="EMBL" id="OX465085">
    <property type="protein sequence ID" value="CAI9300759.1"/>
    <property type="molecule type" value="Genomic_DNA"/>
</dbReference>
<gene>
    <name evidence="1" type="ORF">LSALG_LOCUS39369</name>
</gene>
<dbReference type="PANTHER" id="PTHR42774">
    <property type="entry name" value="PHOSPHOTRANSFERASE SYSTEM TRANSPORT PROTEIN"/>
    <property type="match status" value="1"/>
</dbReference>